<dbReference type="GeneID" id="24883646"/>
<evidence type="ECO:0000313" key="3">
    <source>
        <dbReference type="Proteomes" id="UP000324354"/>
    </source>
</evidence>
<evidence type="ECO:0000313" key="2">
    <source>
        <dbReference type="EMBL" id="QEK79539.1"/>
    </source>
</evidence>
<keyword evidence="1" id="KW-0175">Coiled coil</keyword>
<dbReference type="RefSeq" id="WP_011013086.1">
    <property type="nucleotide sequence ID" value="NC_003413.1"/>
</dbReference>
<dbReference type="AlphaFoldDB" id="A0A5C0XRX7"/>
<evidence type="ECO:0000256" key="1">
    <source>
        <dbReference type="SAM" id="Coils"/>
    </source>
</evidence>
<reference evidence="2 3" key="1">
    <citation type="submission" date="2017-08" db="EMBL/GenBank/DDBJ databases">
        <title>Resequencing and Reannotation of the genome of Pyrococcus furiosus type strain DSM3638.</title>
        <authorList>
            <person name="Reichelt R.M."/>
            <person name="Bunk B."/>
        </authorList>
    </citation>
    <scope>NUCLEOTIDE SEQUENCE [LARGE SCALE GENOMIC DNA]</scope>
    <source>
        <strain evidence="2 3">DSM 3638</strain>
    </source>
</reference>
<protein>
    <submittedName>
        <fullName evidence="2">Uncharacterized protein</fullName>
    </submittedName>
</protein>
<dbReference type="Proteomes" id="UP000324354">
    <property type="component" value="Chromosome"/>
</dbReference>
<dbReference type="GeneID" id="41713765"/>
<feature type="coiled-coil region" evidence="1">
    <location>
        <begin position="259"/>
        <end position="293"/>
    </location>
</feature>
<sequence length="410" mass="47100">MSPKKRKRKKRKKEAPIEIRKESKIEVVGDISEEVKEKIKKAIRSYVETVNNEITSQLNGAKISSYDLSAQVGEGVIHISGEFYVASQEGGNPEILKRRVMFTIHKHLPKIRRDTDYKPLIKSIKVNVIAGGRVESIEEKEREDVSLWRLTKPKAEQLAPNLYLAVDPQFRQYFVRFSRTLLKEIEANGVLVDRLFIEVLGGVREFEINIELEGKSKEMDEARLQALIVNLARRHASELSKIVGKYVWVNKVEVSLSKEAELSTKAVEILKKKESLEKEVEKMLREAGIEELNYLLEDKKKEVEENVLKARIETSVQMLRQKMQDELRSIPRANLRWLKLNYEPKGSSVELIIEASLAKIEEEGLFGALSSISDEEIKRRATEVILRVIREVSQETGVQFKIGRLSIIVR</sequence>
<proteinExistence type="predicted"/>
<dbReference type="EMBL" id="CP023154">
    <property type="protein sequence ID" value="QEK79539.1"/>
    <property type="molecule type" value="Genomic_DNA"/>
</dbReference>
<accession>A0A5C0XRX7</accession>
<name>A0A5C0XRX7_PYRFU</name>
<gene>
    <name evidence="2" type="ORF">PFDSM3638_09785</name>
</gene>
<organism evidence="2 3">
    <name type="scientific">Pyrococcus furiosus (strain ATCC 43587 / DSM 3638 / JCM 8422 / Vc1)</name>
    <dbReference type="NCBI Taxonomy" id="186497"/>
    <lineage>
        <taxon>Archaea</taxon>
        <taxon>Methanobacteriati</taxon>
        <taxon>Methanobacteriota</taxon>
        <taxon>Thermococci</taxon>
        <taxon>Thermococcales</taxon>
        <taxon>Thermococcaceae</taxon>
        <taxon>Pyrococcus</taxon>
    </lineage>
</organism>